<feature type="compositionally biased region" description="Gly residues" evidence="1">
    <location>
        <begin position="131"/>
        <end position="177"/>
    </location>
</feature>
<dbReference type="Proteomes" id="UP001446871">
    <property type="component" value="Unassembled WGS sequence"/>
</dbReference>
<feature type="compositionally biased region" description="Gly residues" evidence="1">
    <location>
        <begin position="357"/>
        <end position="385"/>
    </location>
</feature>
<feature type="region of interest" description="Disordered" evidence="1">
    <location>
        <begin position="126"/>
        <end position="180"/>
    </location>
</feature>
<dbReference type="PANTHER" id="PTHR34618:SF3">
    <property type="entry name" value="GEGH 16 PROTEIN"/>
    <property type="match status" value="1"/>
</dbReference>
<evidence type="ECO:0000256" key="1">
    <source>
        <dbReference type="SAM" id="MobiDB-lite"/>
    </source>
</evidence>
<evidence type="ECO:0000256" key="2">
    <source>
        <dbReference type="SAM" id="SignalP"/>
    </source>
</evidence>
<gene>
    <name evidence="3" type="ORF">PG996_009393</name>
</gene>
<dbReference type="EMBL" id="JAQQWM010000006">
    <property type="protein sequence ID" value="KAK8059463.1"/>
    <property type="molecule type" value="Genomic_DNA"/>
</dbReference>
<feature type="chain" id="PRO_5046028040" description="GEgh 16 protein" evidence="2">
    <location>
        <begin position="18"/>
        <end position="385"/>
    </location>
</feature>
<reference evidence="3 4" key="1">
    <citation type="submission" date="2023-01" db="EMBL/GenBank/DDBJ databases">
        <title>Analysis of 21 Apiospora genomes using comparative genomics revels a genus with tremendous synthesis potential of carbohydrate active enzymes and secondary metabolites.</title>
        <authorList>
            <person name="Sorensen T."/>
        </authorList>
    </citation>
    <scope>NUCLEOTIDE SEQUENCE [LARGE SCALE GENOMIC DNA]</scope>
    <source>
        <strain evidence="3 4">CBS 83171</strain>
    </source>
</reference>
<evidence type="ECO:0008006" key="5">
    <source>
        <dbReference type="Google" id="ProtNLM"/>
    </source>
</evidence>
<protein>
    <recommendedName>
        <fullName evidence="5">GEgh 16 protein</fullName>
    </recommendedName>
</protein>
<dbReference type="InterPro" id="IPR021476">
    <property type="entry name" value="Egh16-like"/>
</dbReference>
<proteinExistence type="predicted"/>
<keyword evidence="4" id="KW-1185">Reference proteome</keyword>
<dbReference type="Pfam" id="PF11327">
    <property type="entry name" value="Egh16-like"/>
    <property type="match status" value="1"/>
</dbReference>
<sequence length="385" mass="38284">MRTSAAVISAFLAVAHGQNIVSAKGNLGTSKGLQVDPNDPFDMNIIKTSEIGANAVNECGRTIIGNMDIGANTEVALSAGEVTKVTKGSKVQVQISQDNAQMSAGPYTCDLDDQSNAKGATGQIKLQQANGNGGGNNNGGGNGGGNNGGNGGGNKFGGAGGQGGNKFGGQGGNGKFGGQRNKMRSLEVRHELSSRIGARANTMTLTVTMPNDMQCKGSSAGNVCTVRCINKQEVGGCFAVQQSDVKALPGSNAPANIKTAQTKDGVETQVLQNKQDFSAAAAAIADAPGSNDKDTQDQGQAAAVAKAVLASQQKNGIVKSNAGNQANAGNNNNNNNAGGNNNNNGGNNNGGNNRAGAGAGAGGFGGQGGQGGNKFGGNKFGGQRN</sequence>
<keyword evidence="2" id="KW-0732">Signal</keyword>
<dbReference type="PANTHER" id="PTHR34618">
    <property type="entry name" value="SURFACE PROTEIN MAS1, PUTATIVE-RELATED"/>
    <property type="match status" value="1"/>
</dbReference>
<evidence type="ECO:0000313" key="3">
    <source>
        <dbReference type="EMBL" id="KAK8059463.1"/>
    </source>
</evidence>
<feature type="signal peptide" evidence="2">
    <location>
        <begin position="1"/>
        <end position="17"/>
    </location>
</feature>
<evidence type="ECO:0000313" key="4">
    <source>
        <dbReference type="Proteomes" id="UP001446871"/>
    </source>
</evidence>
<organism evidence="3 4">
    <name type="scientific">Apiospora saccharicola</name>
    <dbReference type="NCBI Taxonomy" id="335842"/>
    <lineage>
        <taxon>Eukaryota</taxon>
        <taxon>Fungi</taxon>
        <taxon>Dikarya</taxon>
        <taxon>Ascomycota</taxon>
        <taxon>Pezizomycotina</taxon>
        <taxon>Sordariomycetes</taxon>
        <taxon>Xylariomycetidae</taxon>
        <taxon>Amphisphaeriales</taxon>
        <taxon>Apiosporaceae</taxon>
        <taxon>Apiospora</taxon>
    </lineage>
</organism>
<comment type="caution">
    <text evidence="3">The sequence shown here is derived from an EMBL/GenBank/DDBJ whole genome shotgun (WGS) entry which is preliminary data.</text>
</comment>
<name>A0ABR1UNJ3_9PEZI</name>
<feature type="region of interest" description="Disordered" evidence="1">
    <location>
        <begin position="320"/>
        <end position="385"/>
    </location>
</feature>
<feature type="compositionally biased region" description="Low complexity" evidence="1">
    <location>
        <begin position="321"/>
        <end position="356"/>
    </location>
</feature>
<accession>A0ABR1UNJ3</accession>